<comment type="similarity">
    <text evidence="2 6">Belongs to the cytochrome P450 family.</text>
</comment>
<evidence type="ECO:0000256" key="3">
    <source>
        <dbReference type="ARBA" id="ARBA00022723"/>
    </source>
</evidence>
<dbReference type="CDD" id="cd11059">
    <property type="entry name" value="CYP_fungal"/>
    <property type="match status" value="1"/>
</dbReference>
<protein>
    <submittedName>
        <fullName evidence="8">Cytochrome P450</fullName>
    </submittedName>
</protein>
<keyword evidence="5 6" id="KW-0349">Heme</keyword>
<keyword evidence="9" id="KW-1185">Reference proteome</keyword>
<dbReference type="InterPro" id="IPR050121">
    <property type="entry name" value="Cytochrome_P450_monoxygenase"/>
</dbReference>
<gene>
    <name evidence="8" type="ORF">BJ875DRAFT_412612</name>
</gene>
<keyword evidence="7" id="KW-0732">Signal</keyword>
<dbReference type="PRINTS" id="PR00465">
    <property type="entry name" value="EP450IV"/>
</dbReference>
<dbReference type="Proteomes" id="UP000824998">
    <property type="component" value="Unassembled WGS sequence"/>
</dbReference>
<accession>A0A9P7Y774</accession>
<dbReference type="InterPro" id="IPR002403">
    <property type="entry name" value="Cyt_P450_E_grp-IV"/>
</dbReference>
<dbReference type="InterPro" id="IPR036396">
    <property type="entry name" value="Cyt_P450_sf"/>
</dbReference>
<evidence type="ECO:0000256" key="4">
    <source>
        <dbReference type="ARBA" id="ARBA00023004"/>
    </source>
</evidence>
<comment type="cofactor">
    <cofactor evidence="1 5">
        <name>heme</name>
        <dbReference type="ChEBI" id="CHEBI:30413"/>
    </cofactor>
</comment>
<keyword evidence="6" id="KW-0560">Oxidoreductase</keyword>
<evidence type="ECO:0000256" key="7">
    <source>
        <dbReference type="SAM" id="SignalP"/>
    </source>
</evidence>
<evidence type="ECO:0000256" key="1">
    <source>
        <dbReference type="ARBA" id="ARBA00001971"/>
    </source>
</evidence>
<dbReference type="PROSITE" id="PS00086">
    <property type="entry name" value="CYTOCHROME_P450"/>
    <property type="match status" value="1"/>
</dbReference>
<dbReference type="AlphaFoldDB" id="A0A9P7Y774"/>
<dbReference type="GO" id="GO:0020037">
    <property type="term" value="F:heme binding"/>
    <property type="evidence" value="ECO:0007669"/>
    <property type="project" value="InterPro"/>
</dbReference>
<dbReference type="PANTHER" id="PTHR24305">
    <property type="entry name" value="CYTOCHROME P450"/>
    <property type="match status" value="1"/>
</dbReference>
<keyword evidence="3 5" id="KW-0479">Metal-binding</keyword>
<comment type="caution">
    <text evidence="8">The sequence shown here is derived from an EMBL/GenBank/DDBJ whole genome shotgun (WGS) entry which is preliminary data.</text>
</comment>
<dbReference type="PANTHER" id="PTHR24305:SF166">
    <property type="entry name" value="CYTOCHROME P450 12A4, MITOCHONDRIAL-RELATED"/>
    <property type="match status" value="1"/>
</dbReference>
<dbReference type="EMBL" id="MU251941">
    <property type="protein sequence ID" value="KAG9228439.1"/>
    <property type="molecule type" value="Genomic_DNA"/>
</dbReference>
<dbReference type="GO" id="GO:0016705">
    <property type="term" value="F:oxidoreductase activity, acting on paired donors, with incorporation or reduction of molecular oxygen"/>
    <property type="evidence" value="ECO:0007669"/>
    <property type="project" value="InterPro"/>
</dbReference>
<organism evidence="8 9">
    <name type="scientific">Amylocarpus encephaloides</name>
    <dbReference type="NCBI Taxonomy" id="45428"/>
    <lineage>
        <taxon>Eukaryota</taxon>
        <taxon>Fungi</taxon>
        <taxon>Dikarya</taxon>
        <taxon>Ascomycota</taxon>
        <taxon>Pezizomycotina</taxon>
        <taxon>Leotiomycetes</taxon>
        <taxon>Helotiales</taxon>
        <taxon>Helotiales incertae sedis</taxon>
        <taxon>Amylocarpus</taxon>
    </lineage>
</organism>
<reference evidence="8" key="1">
    <citation type="journal article" date="2021" name="IMA Fungus">
        <title>Genomic characterization of three marine fungi, including Emericellopsis atlantica sp. nov. with signatures of a generalist lifestyle and marine biomass degradation.</title>
        <authorList>
            <person name="Hagestad O.C."/>
            <person name="Hou L."/>
            <person name="Andersen J.H."/>
            <person name="Hansen E.H."/>
            <person name="Altermark B."/>
            <person name="Li C."/>
            <person name="Kuhnert E."/>
            <person name="Cox R.J."/>
            <person name="Crous P.W."/>
            <person name="Spatafora J.W."/>
            <person name="Lail K."/>
            <person name="Amirebrahimi M."/>
            <person name="Lipzen A."/>
            <person name="Pangilinan J."/>
            <person name="Andreopoulos W."/>
            <person name="Hayes R.D."/>
            <person name="Ng V."/>
            <person name="Grigoriev I.V."/>
            <person name="Jackson S.A."/>
            <person name="Sutton T.D.S."/>
            <person name="Dobson A.D.W."/>
            <person name="Rama T."/>
        </authorList>
    </citation>
    <scope>NUCLEOTIDE SEQUENCE</scope>
    <source>
        <strain evidence="8">TRa018bII</strain>
    </source>
</reference>
<dbReference type="InterPro" id="IPR017972">
    <property type="entry name" value="Cyt_P450_CS"/>
</dbReference>
<dbReference type="GO" id="GO:0005506">
    <property type="term" value="F:iron ion binding"/>
    <property type="evidence" value="ECO:0007669"/>
    <property type="project" value="InterPro"/>
</dbReference>
<dbReference type="OrthoDB" id="1470350at2759"/>
<dbReference type="InterPro" id="IPR001128">
    <property type="entry name" value="Cyt_P450"/>
</dbReference>
<sequence>MIYLPLLISTAVAILAVGSKLWNKMSQSAPLSTIPNIHFSAPYSSLFLTFLKFTGREHRTRYAAHIRCGPVVRVAPNEVSINCIQDGVQTVYGGGFEKGAWYQNFSNYGKPFMFTMGHTKEHSERKRMLAHVYSKSFVQSSTELTKILDMVLHDRALPIMRRLAKDNTIIDIQKENKAFTMDVSTAYFFGRKNGTNFVQNIKQKALLRDFELGMSGLFWLAEAPGLVKWCSRFGIKLLSDKVMSSYQIVQDLCAELCDRAKEEHIESNGSHPNVYTQLRQKLQASHGVREEDLDVTIAAEMMDHMQAGHEGTGITLTFLMCELSRNPLELARLRQELGALGKTPTAHEVDSLPFLDAIFMETMRRYPGAFGPFPRYVPETGANLCGFKVPGGTTVSASVYCLHRNATVFPDPEMWRPERWIGISDKEKREMLRWFWVFGSGGRMCIGSHLALRMMKTYIVAFYNELDTFIVSDTIFDQVDGLMGAPVGDVVNLGVREIPPKRM</sequence>
<dbReference type="SUPFAM" id="SSF48264">
    <property type="entry name" value="Cytochrome P450"/>
    <property type="match status" value="1"/>
</dbReference>
<dbReference type="GO" id="GO:0004497">
    <property type="term" value="F:monooxygenase activity"/>
    <property type="evidence" value="ECO:0007669"/>
    <property type="project" value="UniProtKB-KW"/>
</dbReference>
<feature type="binding site" description="axial binding residue" evidence="5">
    <location>
        <position position="445"/>
    </location>
    <ligand>
        <name>heme</name>
        <dbReference type="ChEBI" id="CHEBI:30413"/>
    </ligand>
    <ligandPart>
        <name>Fe</name>
        <dbReference type="ChEBI" id="CHEBI:18248"/>
    </ligandPart>
</feature>
<proteinExistence type="inferred from homology"/>
<evidence type="ECO:0000256" key="5">
    <source>
        <dbReference type="PIRSR" id="PIRSR602403-1"/>
    </source>
</evidence>
<evidence type="ECO:0000313" key="8">
    <source>
        <dbReference type="EMBL" id="KAG9228439.1"/>
    </source>
</evidence>
<evidence type="ECO:0000256" key="6">
    <source>
        <dbReference type="RuleBase" id="RU000461"/>
    </source>
</evidence>
<evidence type="ECO:0000313" key="9">
    <source>
        <dbReference type="Proteomes" id="UP000824998"/>
    </source>
</evidence>
<feature type="chain" id="PRO_5040456994" evidence="7">
    <location>
        <begin position="19"/>
        <end position="503"/>
    </location>
</feature>
<feature type="signal peptide" evidence="7">
    <location>
        <begin position="1"/>
        <end position="18"/>
    </location>
</feature>
<dbReference type="Gene3D" id="1.10.630.10">
    <property type="entry name" value="Cytochrome P450"/>
    <property type="match status" value="1"/>
</dbReference>
<dbReference type="Pfam" id="PF00067">
    <property type="entry name" value="p450"/>
    <property type="match status" value="1"/>
</dbReference>
<name>A0A9P7Y774_9HELO</name>
<evidence type="ECO:0000256" key="2">
    <source>
        <dbReference type="ARBA" id="ARBA00010617"/>
    </source>
</evidence>
<keyword evidence="6" id="KW-0503">Monooxygenase</keyword>
<keyword evidence="4 5" id="KW-0408">Iron</keyword>